<accession>A0A0E9W8M8</accession>
<evidence type="ECO:0000256" key="1">
    <source>
        <dbReference type="SAM" id="Phobius"/>
    </source>
</evidence>
<sequence length="64" mass="7532">MLALIMLAFITCTRSLNYAECIIYCHNTILVFLFMVWVSEFMIPILTYYFVNSNKNINCDILIL</sequence>
<reference evidence="3" key="1">
    <citation type="submission" date="2014-11" db="EMBL/GenBank/DDBJ databases">
        <authorList>
            <person name="Amaro Gonzalez C."/>
        </authorList>
    </citation>
    <scope>NUCLEOTIDE SEQUENCE</scope>
</reference>
<evidence type="ECO:0000256" key="2">
    <source>
        <dbReference type="SAM" id="SignalP"/>
    </source>
</evidence>
<protein>
    <recommendedName>
        <fullName evidence="4">G-protein coupled receptors family 1 profile domain-containing protein</fullName>
    </recommendedName>
</protein>
<dbReference type="AlphaFoldDB" id="A0A0E9W8M8"/>
<evidence type="ECO:0000313" key="3">
    <source>
        <dbReference type="EMBL" id="JAH85925.1"/>
    </source>
</evidence>
<dbReference type="EMBL" id="GBXM01022652">
    <property type="protein sequence ID" value="JAH85925.1"/>
    <property type="molecule type" value="Transcribed_RNA"/>
</dbReference>
<keyword evidence="1" id="KW-1133">Transmembrane helix</keyword>
<feature type="chain" id="PRO_5013085161" description="G-protein coupled receptors family 1 profile domain-containing protein" evidence="2">
    <location>
        <begin position="16"/>
        <end position="64"/>
    </location>
</feature>
<feature type="signal peptide" evidence="2">
    <location>
        <begin position="1"/>
        <end position="15"/>
    </location>
</feature>
<organism evidence="3">
    <name type="scientific">Anguilla anguilla</name>
    <name type="common">European freshwater eel</name>
    <name type="synonym">Muraena anguilla</name>
    <dbReference type="NCBI Taxonomy" id="7936"/>
    <lineage>
        <taxon>Eukaryota</taxon>
        <taxon>Metazoa</taxon>
        <taxon>Chordata</taxon>
        <taxon>Craniata</taxon>
        <taxon>Vertebrata</taxon>
        <taxon>Euteleostomi</taxon>
        <taxon>Actinopterygii</taxon>
        <taxon>Neopterygii</taxon>
        <taxon>Teleostei</taxon>
        <taxon>Anguilliformes</taxon>
        <taxon>Anguillidae</taxon>
        <taxon>Anguilla</taxon>
    </lineage>
</organism>
<proteinExistence type="predicted"/>
<keyword evidence="1" id="KW-0812">Transmembrane</keyword>
<feature type="transmembrane region" description="Helical" evidence="1">
    <location>
        <begin position="29"/>
        <end position="51"/>
    </location>
</feature>
<name>A0A0E9W8M8_ANGAN</name>
<evidence type="ECO:0008006" key="4">
    <source>
        <dbReference type="Google" id="ProtNLM"/>
    </source>
</evidence>
<reference evidence="3" key="2">
    <citation type="journal article" date="2015" name="Fish Shellfish Immunol.">
        <title>Early steps in the European eel (Anguilla anguilla)-Vibrio vulnificus interaction in the gills: Role of the RtxA13 toxin.</title>
        <authorList>
            <person name="Callol A."/>
            <person name="Pajuelo D."/>
            <person name="Ebbesson L."/>
            <person name="Teles M."/>
            <person name="MacKenzie S."/>
            <person name="Amaro C."/>
        </authorList>
    </citation>
    <scope>NUCLEOTIDE SEQUENCE</scope>
</reference>
<keyword evidence="2" id="KW-0732">Signal</keyword>
<keyword evidence="1" id="KW-0472">Membrane</keyword>